<gene>
    <name evidence="3" type="ORF">J3U88_19145</name>
</gene>
<dbReference type="PANTHER" id="PTHR22855">
    <property type="entry name" value="ACETYL, PROPIONYL, PYRUVATE, AND GLUTACONYL CARBOXYLASE-RELATED"/>
    <property type="match status" value="1"/>
</dbReference>
<keyword evidence="4" id="KW-1185">Reference proteome</keyword>
<comment type="caution">
    <text evidence="3">The sequence shown here is derived from an EMBL/GenBank/DDBJ whole genome shotgun (WGS) entry which is preliminary data.</text>
</comment>
<dbReference type="EMBL" id="JAFREP010000018">
    <property type="protein sequence ID" value="MBO1320602.1"/>
    <property type="molecule type" value="Genomic_DNA"/>
</dbReference>
<accession>A0A8J7Q560</accession>
<organism evidence="3 4">
    <name type="scientific">Acanthopleuribacter pedis</name>
    <dbReference type="NCBI Taxonomy" id="442870"/>
    <lineage>
        <taxon>Bacteria</taxon>
        <taxon>Pseudomonadati</taxon>
        <taxon>Acidobacteriota</taxon>
        <taxon>Holophagae</taxon>
        <taxon>Acanthopleuribacterales</taxon>
        <taxon>Acanthopleuribacteraceae</taxon>
        <taxon>Acanthopleuribacter</taxon>
    </lineage>
</organism>
<feature type="domain" description="CoA carboxyltransferase C-terminal" evidence="2">
    <location>
        <begin position="15"/>
        <end position="266"/>
    </location>
</feature>
<dbReference type="PROSITE" id="PS50989">
    <property type="entry name" value="COA_CT_CTER"/>
    <property type="match status" value="2"/>
</dbReference>
<dbReference type="Proteomes" id="UP000664417">
    <property type="component" value="Unassembled WGS sequence"/>
</dbReference>
<protein>
    <submittedName>
        <fullName evidence="3">Acyl-CoA carboxylase subunit beta</fullName>
    </submittedName>
</protein>
<dbReference type="RefSeq" id="WP_207860659.1">
    <property type="nucleotide sequence ID" value="NZ_JAFREP010000018.1"/>
</dbReference>
<dbReference type="Pfam" id="PF01039">
    <property type="entry name" value="Carboxyl_trans"/>
    <property type="match status" value="1"/>
</dbReference>
<dbReference type="GO" id="GO:0016874">
    <property type="term" value="F:ligase activity"/>
    <property type="evidence" value="ECO:0007669"/>
    <property type="project" value="InterPro"/>
</dbReference>
<sequence>MSAEIDVFRSAEARLIEREEKARPKFAKRGQILPRERIGLLLDPGSPFLELMALAGYQRHDDKDGSEAGGGTIAGIGYVSGVRCMVMASNSAVKGGAISPAGLHKNLRCQQIALENRLPLIFLVESAGANLTYQAELFVEGGRGFANQARLSAAGIPQITVVHGSSTAGGAYIPGLSDYVVMVKQQAKVFLAGPPLLRAATGEIANDEELGGAEMHAAVAGTAEYLAEDDADGLRLAREIVAQLGRRDPRPAGGARTFAPPDHPVEELIEVVPTDFKQSYDVREVIARLADASAFTPFKADFDAFTICGTAAITGFHVGFIGNNGPITAAGAAKAAQFIQLCCQSNTPLVFLQNTTGYMVGKDAERGGIIKHGSKMIQAVANADVPKITIVIGGSFGAGNYGMCGRGLDPRFIFSWPNARIGVMGADQAAGVMSMITRAKTARAGKPMPEEHLAMMEQQIRAKMTAESHSLFGSARLWDDGIIDPRDTRRLLSFLLDICDQAAACQPRPNSFGVARF</sequence>
<dbReference type="InterPro" id="IPR011763">
    <property type="entry name" value="COA_CT_C"/>
</dbReference>
<evidence type="ECO:0000259" key="2">
    <source>
        <dbReference type="PROSITE" id="PS50989"/>
    </source>
</evidence>
<dbReference type="PANTHER" id="PTHR22855:SF46">
    <property type="entry name" value="METHYLCROTONOYL-COA CARBOXYLASE"/>
    <property type="match status" value="1"/>
</dbReference>
<proteinExistence type="predicted"/>
<reference evidence="3" key="1">
    <citation type="submission" date="2021-03" db="EMBL/GenBank/DDBJ databases">
        <authorList>
            <person name="Wang G."/>
        </authorList>
    </citation>
    <scope>NUCLEOTIDE SEQUENCE</scope>
    <source>
        <strain evidence="3">KCTC 12899</strain>
    </source>
</reference>
<dbReference type="AlphaFoldDB" id="A0A8J7Q560"/>
<feature type="domain" description="CoA carboxyltransferase N-terminal" evidence="1">
    <location>
        <begin position="1"/>
        <end position="256"/>
    </location>
</feature>
<dbReference type="InterPro" id="IPR011762">
    <property type="entry name" value="COA_CT_N"/>
</dbReference>
<evidence type="ECO:0000313" key="4">
    <source>
        <dbReference type="Proteomes" id="UP000664417"/>
    </source>
</evidence>
<dbReference type="InterPro" id="IPR034733">
    <property type="entry name" value="AcCoA_carboxyl_beta"/>
</dbReference>
<evidence type="ECO:0000313" key="3">
    <source>
        <dbReference type="EMBL" id="MBO1320602.1"/>
    </source>
</evidence>
<dbReference type="InterPro" id="IPR029045">
    <property type="entry name" value="ClpP/crotonase-like_dom_sf"/>
</dbReference>
<dbReference type="InterPro" id="IPR045190">
    <property type="entry name" value="MCCB/AccD1-like"/>
</dbReference>
<dbReference type="PROSITE" id="PS50980">
    <property type="entry name" value="COA_CT_NTER"/>
    <property type="match status" value="1"/>
</dbReference>
<dbReference type="FunFam" id="3.90.226.10:FF:000021">
    <property type="entry name" value="Acetyl-CoA carboxylase carboxyltransferase subunit"/>
    <property type="match status" value="1"/>
</dbReference>
<feature type="domain" description="CoA carboxyltransferase C-terminal" evidence="2">
    <location>
        <begin position="260"/>
        <end position="500"/>
    </location>
</feature>
<dbReference type="FunFam" id="3.90.226.10:FF:000046">
    <property type="entry name" value="Geranyl-CoA carboxylase beta subunit"/>
    <property type="match status" value="1"/>
</dbReference>
<evidence type="ECO:0000259" key="1">
    <source>
        <dbReference type="PROSITE" id="PS50980"/>
    </source>
</evidence>
<dbReference type="SUPFAM" id="SSF52096">
    <property type="entry name" value="ClpP/crotonase"/>
    <property type="match status" value="2"/>
</dbReference>
<name>A0A8J7Q560_9BACT</name>
<dbReference type="Gene3D" id="3.90.226.10">
    <property type="entry name" value="2-enoyl-CoA Hydratase, Chain A, domain 1"/>
    <property type="match status" value="2"/>
</dbReference>